<dbReference type="Gene3D" id="3.30.310.210">
    <property type="match status" value="1"/>
</dbReference>
<feature type="domain" description="K Homology" evidence="4">
    <location>
        <begin position="138"/>
        <end position="211"/>
    </location>
</feature>
<dbReference type="InterPro" id="IPR036612">
    <property type="entry name" value="KH_dom_type_1_sf"/>
</dbReference>
<dbReference type="AlphaFoldDB" id="A0A8J5H052"/>
<reference evidence="5 6" key="1">
    <citation type="submission" date="2020-08" db="EMBL/GenBank/DDBJ databases">
        <title>Plant Genome Project.</title>
        <authorList>
            <person name="Zhang R.-G."/>
        </authorList>
    </citation>
    <scope>NUCLEOTIDE SEQUENCE [LARGE SCALE GENOMIC DNA]</scope>
    <source>
        <tissue evidence="5">Rhizome</tissue>
    </source>
</reference>
<dbReference type="CDD" id="cd22461">
    <property type="entry name" value="KH-I_PEPPER_like_rpt3"/>
    <property type="match status" value="1"/>
</dbReference>
<dbReference type="Gene3D" id="3.30.1370.10">
    <property type="entry name" value="K Homology domain, type 1"/>
    <property type="match status" value="1"/>
</dbReference>
<protein>
    <recommendedName>
        <fullName evidence="4">K Homology domain-containing protein</fullName>
    </recommendedName>
</protein>
<organism evidence="5 6">
    <name type="scientific">Zingiber officinale</name>
    <name type="common">Ginger</name>
    <name type="synonym">Amomum zingiber</name>
    <dbReference type="NCBI Taxonomy" id="94328"/>
    <lineage>
        <taxon>Eukaryota</taxon>
        <taxon>Viridiplantae</taxon>
        <taxon>Streptophyta</taxon>
        <taxon>Embryophyta</taxon>
        <taxon>Tracheophyta</taxon>
        <taxon>Spermatophyta</taxon>
        <taxon>Magnoliopsida</taxon>
        <taxon>Liliopsida</taxon>
        <taxon>Zingiberales</taxon>
        <taxon>Zingiberaceae</taxon>
        <taxon>Zingiber</taxon>
    </lineage>
</organism>
<keyword evidence="6" id="KW-1185">Reference proteome</keyword>
<sequence>MDGLVENTMEEEISGEAGNMYEMNQEQDGQIEAESAEKRWPGWPGESVFRMLIPAHKAGGLIGRKGEFIKKMCEESKARIKILDGPPGVPERAVIVSAKEEPDASISPAMDGLLRVHKRIIDGLDGESGIPLSSAAGSTFPTRLLVAATQAGSLIGKQGATIKSIQEASGSIVRVVESLPLVALPDDRVVEIQGEPSEMHKAVELIANHLRKFLVDRSVLPLFEKHSLPNMHMEQNMPPLQHWGHPHGLPPSVGGPGYGGNAQFIPPRRHDNFYPADLPPVEKQPHRGISMYGQNAPSTGVHSGPNQQPPTMISQVTQQMQIPLSYADAVIGEAGANISYIRRASGATITIQEARGIPGEMTVEIGGSAAQVQTAQQLIQARILWPLLQPLLRIQWVQWTMGIILTQPMPRRTAHLLTQAMQLTLEDMVQPTVGIMDIRSLMMSSLSCCPIEKHLLAEIRAYDEINAGVIGTPEYVMIYDYEISRDCVALVEDELVDALDVVDGDGQSRETTGAAEEKAYDQKGLPETD</sequence>
<dbReference type="SUPFAM" id="SSF54791">
    <property type="entry name" value="Eukaryotic type KH-domain (KH-domain type I)"/>
    <property type="match status" value="3"/>
</dbReference>
<feature type="domain" description="K Homology" evidence="4">
    <location>
        <begin position="314"/>
        <end position="384"/>
    </location>
</feature>
<dbReference type="SMART" id="SM00322">
    <property type="entry name" value="KH"/>
    <property type="match status" value="3"/>
</dbReference>
<dbReference type="InterPro" id="IPR004087">
    <property type="entry name" value="KH_dom"/>
</dbReference>
<dbReference type="GO" id="GO:0003723">
    <property type="term" value="F:RNA binding"/>
    <property type="evidence" value="ECO:0007669"/>
    <property type="project" value="UniProtKB-UniRule"/>
</dbReference>
<dbReference type="InterPro" id="IPR004088">
    <property type="entry name" value="KH_dom_type_1"/>
</dbReference>
<evidence type="ECO:0000256" key="1">
    <source>
        <dbReference type="ARBA" id="ARBA00022737"/>
    </source>
</evidence>
<dbReference type="Proteomes" id="UP000734854">
    <property type="component" value="Unassembled WGS sequence"/>
</dbReference>
<evidence type="ECO:0000259" key="4">
    <source>
        <dbReference type="SMART" id="SM00322"/>
    </source>
</evidence>
<evidence type="ECO:0000256" key="3">
    <source>
        <dbReference type="SAM" id="MobiDB-lite"/>
    </source>
</evidence>
<keyword evidence="1" id="KW-0677">Repeat</keyword>
<dbReference type="EMBL" id="JACMSC010000006">
    <property type="protein sequence ID" value="KAG6517946.1"/>
    <property type="molecule type" value="Genomic_DNA"/>
</dbReference>
<evidence type="ECO:0000313" key="5">
    <source>
        <dbReference type="EMBL" id="KAG6517946.1"/>
    </source>
</evidence>
<comment type="caution">
    <text evidence="5">The sequence shown here is derived from an EMBL/GenBank/DDBJ whole genome shotgun (WGS) entry which is preliminary data.</text>
</comment>
<dbReference type="PROSITE" id="PS50084">
    <property type="entry name" value="KH_TYPE_1"/>
    <property type="match status" value="3"/>
</dbReference>
<dbReference type="PANTHER" id="PTHR10288">
    <property type="entry name" value="KH DOMAIN CONTAINING RNA BINDING PROTEIN"/>
    <property type="match status" value="1"/>
</dbReference>
<keyword evidence="2" id="KW-0694">RNA-binding</keyword>
<feature type="region of interest" description="Disordered" evidence="3">
    <location>
        <begin position="505"/>
        <end position="529"/>
    </location>
</feature>
<dbReference type="CDD" id="cd22460">
    <property type="entry name" value="KH-I_PEPPER_rpt2_like"/>
    <property type="match status" value="1"/>
</dbReference>
<gene>
    <name evidence="5" type="ORF">ZIOFF_021346</name>
</gene>
<dbReference type="CDD" id="cd22459">
    <property type="entry name" value="KH-I_PEPPER_rpt1_like"/>
    <property type="match status" value="1"/>
</dbReference>
<evidence type="ECO:0000256" key="2">
    <source>
        <dbReference type="PROSITE-ProRule" id="PRU00117"/>
    </source>
</evidence>
<proteinExistence type="predicted"/>
<feature type="domain" description="K Homology" evidence="4">
    <location>
        <begin position="45"/>
        <end position="118"/>
    </location>
</feature>
<feature type="compositionally biased region" description="Basic and acidic residues" evidence="3">
    <location>
        <begin position="515"/>
        <end position="529"/>
    </location>
</feature>
<name>A0A8J5H052_ZINOF</name>
<dbReference type="Pfam" id="PF00013">
    <property type="entry name" value="KH_1"/>
    <property type="match status" value="3"/>
</dbReference>
<evidence type="ECO:0000313" key="6">
    <source>
        <dbReference type="Proteomes" id="UP000734854"/>
    </source>
</evidence>
<accession>A0A8J5H052</accession>